<dbReference type="InterPro" id="IPR008948">
    <property type="entry name" value="L-Aspartase-like"/>
</dbReference>
<comment type="caution">
    <text evidence="2">The sequence shown here is derived from an EMBL/GenBank/DDBJ whole genome shotgun (WGS) entry which is preliminary data.</text>
</comment>
<dbReference type="PANTHER" id="PTHR10362">
    <property type="entry name" value="HISTIDINE AMMONIA-LYASE"/>
    <property type="match status" value="1"/>
</dbReference>
<evidence type="ECO:0000256" key="1">
    <source>
        <dbReference type="SAM" id="MobiDB-lite"/>
    </source>
</evidence>
<dbReference type="EMBL" id="WNDX01000077">
    <property type="protein sequence ID" value="KAF1042681.1"/>
    <property type="molecule type" value="Genomic_DNA"/>
</dbReference>
<evidence type="ECO:0000313" key="2">
    <source>
        <dbReference type="EMBL" id="KAF1042681.1"/>
    </source>
</evidence>
<dbReference type="SUPFAM" id="SSF48557">
    <property type="entry name" value="L-aspartase-like"/>
    <property type="match status" value="1"/>
</dbReference>
<dbReference type="InterPro" id="IPR001106">
    <property type="entry name" value="Aromatic_Lyase"/>
</dbReference>
<sequence>MPKEISFSIPTFSDIFKKDETDHHGRTAPAVGNAVPSTAGPPGVPGEGQGGTGRSRLFRLLRPSRLDNAPALRNSHASPSGQTGVREAALATSSTRSNGLDNFYSKFSLDRPDTARPLPVITLTGDDLDIEKVIQIARHGARVEIPVEAMQRVQRGFSVVLEAARQGKPVYGLTTGVGQNKDKAVIRQGEAAQTDELRMAQLLEQSRAFNRSSIQAHTSGMGNPLPREQVRAAMLLRLNTLLSGAGGVQPAVVQSLRDFLNHDIVPLIPEHGSIGQGDLLLMGHIGRVMGGEGWVLARHADADMPPSTPEMLRMAGLDPDDPACPQRIVAADQALAEAGLEPLALVGKDFLSIVSTNSLTAGQASLLTHDVAQFLARETVVFALCLEGLNGNVAPFLEVANDEARPFPASSRIASAIREALDGQLPVARRFGRRPRPSNTRSCVLSHNGIWPGRAAAKHDESA</sequence>
<organism evidence="2 3">
    <name type="scientific">Herbaspirillum frisingense</name>
    <dbReference type="NCBI Taxonomy" id="92645"/>
    <lineage>
        <taxon>Bacteria</taxon>
        <taxon>Pseudomonadati</taxon>
        <taxon>Pseudomonadota</taxon>
        <taxon>Betaproteobacteria</taxon>
        <taxon>Burkholderiales</taxon>
        <taxon>Oxalobacteraceae</taxon>
        <taxon>Herbaspirillum</taxon>
    </lineage>
</organism>
<dbReference type="InterPro" id="IPR024083">
    <property type="entry name" value="Fumarase/histidase_N"/>
</dbReference>
<reference evidence="3" key="1">
    <citation type="journal article" date="2020" name="MBio">
        <title>Horizontal gene transfer to a defensive symbiont with a reduced genome amongst a multipartite beetle microbiome.</title>
        <authorList>
            <person name="Waterworth S.C."/>
            <person name="Florez L.V."/>
            <person name="Rees E.R."/>
            <person name="Hertweck C."/>
            <person name="Kaltenpoth M."/>
            <person name="Kwan J.C."/>
        </authorList>
    </citation>
    <scope>NUCLEOTIDE SEQUENCE [LARGE SCALE GENOMIC DNA]</scope>
</reference>
<dbReference type="Gene3D" id="1.10.275.10">
    <property type="entry name" value="Fumarase/aspartase (N-terminal domain)"/>
    <property type="match status" value="1"/>
</dbReference>
<gene>
    <name evidence="2" type="ORF">GAK35_02597</name>
</gene>
<protein>
    <submittedName>
        <fullName evidence="2">MIO-dependent tyrosine 2,3-aminomutase</fullName>
    </submittedName>
</protein>
<accession>A0A7V8FVU1</accession>
<dbReference type="Proteomes" id="UP000462435">
    <property type="component" value="Unassembled WGS sequence"/>
</dbReference>
<feature type="region of interest" description="Disordered" evidence="1">
    <location>
        <begin position="17"/>
        <end position="54"/>
    </location>
</feature>
<dbReference type="GO" id="GO:0016841">
    <property type="term" value="F:ammonia-lyase activity"/>
    <property type="evidence" value="ECO:0007669"/>
    <property type="project" value="UniProtKB-ARBA"/>
</dbReference>
<evidence type="ECO:0000313" key="3">
    <source>
        <dbReference type="Proteomes" id="UP000462435"/>
    </source>
</evidence>
<feature type="region of interest" description="Disordered" evidence="1">
    <location>
        <begin position="68"/>
        <end position="93"/>
    </location>
</feature>
<dbReference type="AlphaFoldDB" id="A0A7V8FVU1"/>
<name>A0A7V8FVU1_9BURK</name>
<dbReference type="Pfam" id="PF00221">
    <property type="entry name" value="Lyase_aromatic"/>
    <property type="match status" value="1"/>
</dbReference>
<dbReference type="Gene3D" id="1.20.200.10">
    <property type="entry name" value="Fumarase/aspartase (Central domain)"/>
    <property type="match status" value="1"/>
</dbReference>
<proteinExistence type="predicted"/>